<sequence length="61" mass="7037">MGFLETIAESHRFASLGCFVFLVLLVYQLLKMIIAKSTRFNFSIKLFKYEITITIDDGKTN</sequence>
<dbReference type="Proteomes" id="UP000447081">
    <property type="component" value="Unassembled WGS sequence"/>
</dbReference>
<dbReference type="AlphaFoldDB" id="A0A0C2DNM3"/>
<protein>
    <submittedName>
        <fullName evidence="4">Uncharacterized protein</fullName>
    </submittedName>
</protein>
<evidence type="ECO:0000313" key="2">
    <source>
        <dbReference type="EMBL" id="EGE1988162.1"/>
    </source>
</evidence>
<dbReference type="EMBL" id="WUIY01000131">
    <property type="protein sequence ID" value="MXI76158.1"/>
    <property type="molecule type" value="Genomic_DNA"/>
</dbReference>
<evidence type="ECO:0000313" key="9">
    <source>
        <dbReference type="Proteomes" id="UP000447081"/>
    </source>
</evidence>
<evidence type="ECO:0000256" key="1">
    <source>
        <dbReference type="SAM" id="Phobius"/>
    </source>
</evidence>
<accession>A0A2A2XHH6</accession>
<reference evidence="8 9" key="3">
    <citation type="submission" date="2019-12" db="EMBL/GenBank/DDBJ databases">
        <title>Enteriobacteria Tanzani isolates_10434.</title>
        <authorList>
            <person name="Subbiah M."/>
            <person name="Call D."/>
        </authorList>
    </citation>
    <scope>NUCLEOTIDE SEQUENCE [LARGE SCALE GENOMIC DNA]</scope>
    <source>
        <strain evidence="3 8">10434wD1</strain>
        <strain evidence="4 9">10434wG3</strain>
    </source>
</reference>
<dbReference type="EMBL" id="AAVTXU010000036">
    <property type="protein sequence ID" value="EGE1988162.1"/>
    <property type="molecule type" value="Genomic_DNA"/>
</dbReference>
<evidence type="ECO:0000313" key="4">
    <source>
        <dbReference type="EMBL" id="MXJ08135.1"/>
    </source>
</evidence>
<feature type="transmembrane region" description="Helical" evidence="1">
    <location>
        <begin position="12"/>
        <end position="30"/>
    </location>
</feature>
<dbReference type="EMBL" id="WUIG01000061">
    <property type="protein sequence ID" value="MXJ08135.1"/>
    <property type="molecule type" value="Genomic_DNA"/>
</dbReference>
<reference evidence="5 7" key="2">
    <citation type="submission" date="2018-06" db="EMBL/GenBank/DDBJ databases">
        <title>Draft genome sequence of mcr-1-harboring Escherichia coli isolated from wound infection of a hospitalized patient, in Bolivia.</title>
        <authorList>
            <person name="Munoz M.E."/>
            <person name="Moura Q."/>
            <person name="Ventura P.R.M."/>
            <person name="Bustos L.R."/>
            <person name="Ovando B.G."/>
            <person name="Terrazas D.I.V."/>
            <person name="Yarhui N.B."/>
            <person name="Cerdeira L."/>
            <person name="Lincopan N."/>
        </authorList>
    </citation>
    <scope>NUCLEOTIDE SEQUENCE [LARGE SCALE GENOMIC DNA]</scope>
    <source>
        <strain evidence="5 7">EcMLT</strain>
    </source>
</reference>
<keyword evidence="1" id="KW-0472">Membrane</keyword>
<evidence type="ECO:0000313" key="8">
    <source>
        <dbReference type="Proteomes" id="UP000436141"/>
    </source>
</evidence>
<gene>
    <name evidence="2" type="ORF">DL968_11025</name>
    <name evidence="5" type="ORF">DNQ45_08330</name>
    <name evidence="3" type="ORF">GRW05_18195</name>
    <name evidence="4" type="ORF">GRW24_06550</name>
    <name evidence="6" type="ORF">JNP96_16000</name>
</gene>
<evidence type="ECO:0000313" key="5">
    <source>
        <dbReference type="EMBL" id="PZT66795.1"/>
    </source>
</evidence>
<accession>A0A0C2DNM3</accession>
<organism evidence="4 9">
    <name type="scientific">Escherichia coli</name>
    <dbReference type="NCBI Taxonomy" id="562"/>
    <lineage>
        <taxon>Bacteria</taxon>
        <taxon>Pseudomonadati</taxon>
        <taxon>Pseudomonadota</taxon>
        <taxon>Gammaproteobacteria</taxon>
        <taxon>Enterobacterales</taxon>
        <taxon>Enterobacteriaceae</taxon>
        <taxon>Escherichia</taxon>
    </lineage>
</organism>
<evidence type="ECO:0000313" key="7">
    <source>
        <dbReference type="Proteomes" id="UP000249482"/>
    </source>
</evidence>
<keyword evidence="1" id="KW-0812">Transmembrane</keyword>
<name>A0A0C2DNM3_ECOLX</name>
<dbReference type="Proteomes" id="UP000663166">
    <property type="component" value="Chromosome"/>
</dbReference>
<proteinExistence type="predicted"/>
<dbReference type="EMBL" id="CP070393">
    <property type="protein sequence ID" value="QRZ95414.1"/>
    <property type="molecule type" value="Genomic_DNA"/>
</dbReference>
<dbReference type="EMBL" id="QKWZ01000187">
    <property type="protein sequence ID" value="PZT66795.1"/>
    <property type="molecule type" value="Genomic_DNA"/>
</dbReference>
<reference evidence="2" key="1">
    <citation type="submission" date="2018-05" db="EMBL/GenBank/DDBJ databases">
        <authorList>
            <person name="Ashton P.M."/>
            <person name="Dallman T."/>
            <person name="Nair S."/>
            <person name="De Pinna E."/>
            <person name="Peters T."/>
            <person name="Grant K."/>
        </authorList>
    </citation>
    <scope>NUCLEOTIDE SEQUENCE</scope>
    <source>
        <strain evidence="2">412057</strain>
    </source>
</reference>
<dbReference type="RefSeq" id="WP_000506009.1">
    <property type="nucleotide sequence ID" value="NZ_AP019675.1"/>
</dbReference>
<keyword evidence="1" id="KW-1133">Transmembrane helix</keyword>
<dbReference type="Proteomes" id="UP000854059">
    <property type="component" value="Unassembled WGS sequence"/>
</dbReference>
<dbReference type="Proteomes" id="UP000249482">
    <property type="component" value="Unassembled WGS sequence"/>
</dbReference>
<dbReference type="Proteomes" id="UP000436141">
    <property type="component" value="Unassembled WGS sequence"/>
</dbReference>
<reference evidence="6" key="4">
    <citation type="submission" date="2021-02" db="EMBL/GenBank/DDBJ databases">
        <title>Co-localization of colistin and carbapenem -resistance genes on a novel transferable IncHI2 plasmid in Escherichia coli from chicken-origin.</title>
        <authorList>
            <person name="Hoffmann M."/>
            <person name="Balkey M."/>
            <person name="Ronco T."/>
            <person name="Hendriksen R.S."/>
        </authorList>
    </citation>
    <scope>NUCLEOTIDE SEQUENCE</scope>
    <source>
        <strain evidence="6">CFSAN083829</strain>
    </source>
</reference>
<evidence type="ECO:0000313" key="3">
    <source>
        <dbReference type="EMBL" id="MXI76158.1"/>
    </source>
</evidence>
<evidence type="ECO:0000313" key="6">
    <source>
        <dbReference type="EMBL" id="QRZ95414.1"/>
    </source>
</evidence>